<reference evidence="4" key="1">
    <citation type="submission" date="2015-09" db="EMBL/GenBank/DDBJ databases">
        <authorList>
            <person name="Graham D.E."/>
            <person name="Mahan K.M."/>
            <person name="Klingeman D.M."/>
            <person name="Fida T."/>
            <person name="Giannone R.J."/>
            <person name="Hettich R.L."/>
            <person name="Parry R.J."/>
            <person name="Spain J.C."/>
        </authorList>
    </citation>
    <scope>NUCLEOTIDE SEQUENCE [LARGE SCALE GENOMIC DNA]</scope>
    <source>
        <strain evidence="4">JCM 4701</strain>
    </source>
</reference>
<evidence type="ECO:0000256" key="2">
    <source>
        <dbReference type="SAM" id="SignalP"/>
    </source>
</evidence>
<evidence type="ECO:0008006" key="5">
    <source>
        <dbReference type="Google" id="ProtNLM"/>
    </source>
</evidence>
<comment type="caution">
    <text evidence="3">The sequence shown here is derived from an EMBL/GenBank/DDBJ whole genome shotgun (WGS) entry which is preliminary data.</text>
</comment>
<keyword evidence="2" id="KW-0732">Signal</keyword>
<keyword evidence="4" id="KW-1185">Reference proteome</keyword>
<dbReference type="EMBL" id="LJSN01000003">
    <property type="protein sequence ID" value="PNE37622.1"/>
    <property type="molecule type" value="Genomic_DNA"/>
</dbReference>
<name>A0A2N8P9H7_STRNR</name>
<feature type="region of interest" description="Disordered" evidence="1">
    <location>
        <begin position="25"/>
        <end position="50"/>
    </location>
</feature>
<feature type="chain" id="PRO_5014860549" description="Tyrosinase" evidence="2">
    <location>
        <begin position="26"/>
        <end position="74"/>
    </location>
</feature>
<dbReference type="AlphaFoldDB" id="A0A2N8P9H7"/>
<evidence type="ECO:0000313" key="4">
    <source>
        <dbReference type="Proteomes" id="UP000236047"/>
    </source>
</evidence>
<feature type="compositionally biased region" description="Basic residues" evidence="1">
    <location>
        <begin position="32"/>
        <end position="45"/>
    </location>
</feature>
<organism evidence="3 4">
    <name type="scientific">Streptomyces noursei</name>
    <name type="common">Streptomyces albulus</name>
    <dbReference type="NCBI Taxonomy" id="1971"/>
    <lineage>
        <taxon>Bacteria</taxon>
        <taxon>Bacillati</taxon>
        <taxon>Actinomycetota</taxon>
        <taxon>Actinomycetes</taxon>
        <taxon>Kitasatosporales</taxon>
        <taxon>Streptomycetaceae</taxon>
        <taxon>Streptomyces</taxon>
    </lineage>
</organism>
<dbReference type="RefSeq" id="WP_039630184.1">
    <property type="nucleotide sequence ID" value="NZ_BMVI01000037.1"/>
</dbReference>
<evidence type="ECO:0000256" key="1">
    <source>
        <dbReference type="SAM" id="MobiDB-lite"/>
    </source>
</evidence>
<dbReference type="Proteomes" id="UP000236047">
    <property type="component" value="Unassembled WGS sequence"/>
</dbReference>
<sequence length="74" mass="8143">MLRRLTVVLAGLVAAGSLATGVAAAAPADHHGRQRQHDRHHQHRLTPREREGLRIAGHVLDVLFGGPSRQDHMY</sequence>
<evidence type="ECO:0000313" key="3">
    <source>
        <dbReference type="EMBL" id="PNE37622.1"/>
    </source>
</evidence>
<protein>
    <recommendedName>
        <fullName evidence="5">Tyrosinase</fullName>
    </recommendedName>
</protein>
<feature type="signal peptide" evidence="2">
    <location>
        <begin position="1"/>
        <end position="25"/>
    </location>
</feature>
<accession>A0A2N8P9H7</accession>
<gene>
    <name evidence="3" type="ORF">AOB60_25430</name>
</gene>
<proteinExistence type="predicted"/>